<dbReference type="Proteomes" id="UP000814033">
    <property type="component" value="Unassembled WGS sequence"/>
</dbReference>
<sequence length="82" mass="8650">MSHYQELKLLHKAVPAFSPLLPVALLPYVAFVVLTATFGLAFYFSTLPKSTVPVRESAVAVAASLLGGLGVVALFNTVGVYV</sequence>
<gene>
    <name evidence="1" type="ORF">FA95DRAFT_1610964</name>
</gene>
<keyword evidence="2" id="KW-1185">Reference proteome</keyword>
<name>A0ACB8RC23_9AGAM</name>
<comment type="caution">
    <text evidence="1">The sequence shown here is derived from an EMBL/GenBank/DDBJ whole genome shotgun (WGS) entry which is preliminary data.</text>
</comment>
<accession>A0ACB8RC23</accession>
<proteinExistence type="predicted"/>
<dbReference type="EMBL" id="MU276119">
    <property type="protein sequence ID" value="KAI0041497.1"/>
    <property type="molecule type" value="Genomic_DNA"/>
</dbReference>
<evidence type="ECO:0000313" key="2">
    <source>
        <dbReference type="Proteomes" id="UP000814033"/>
    </source>
</evidence>
<reference evidence="1" key="2">
    <citation type="journal article" date="2022" name="New Phytol.">
        <title>Evolutionary transition to the ectomycorrhizal habit in the genomes of a hyperdiverse lineage of mushroom-forming fungi.</title>
        <authorList>
            <person name="Looney B."/>
            <person name="Miyauchi S."/>
            <person name="Morin E."/>
            <person name="Drula E."/>
            <person name="Courty P.E."/>
            <person name="Kohler A."/>
            <person name="Kuo A."/>
            <person name="LaButti K."/>
            <person name="Pangilinan J."/>
            <person name="Lipzen A."/>
            <person name="Riley R."/>
            <person name="Andreopoulos W."/>
            <person name="He G."/>
            <person name="Johnson J."/>
            <person name="Nolan M."/>
            <person name="Tritt A."/>
            <person name="Barry K.W."/>
            <person name="Grigoriev I.V."/>
            <person name="Nagy L.G."/>
            <person name="Hibbett D."/>
            <person name="Henrissat B."/>
            <person name="Matheny P.B."/>
            <person name="Labbe J."/>
            <person name="Martin F.M."/>
        </authorList>
    </citation>
    <scope>NUCLEOTIDE SEQUENCE</scope>
    <source>
        <strain evidence="1">FP105234-sp</strain>
    </source>
</reference>
<organism evidence="1 2">
    <name type="scientific">Auriscalpium vulgare</name>
    <dbReference type="NCBI Taxonomy" id="40419"/>
    <lineage>
        <taxon>Eukaryota</taxon>
        <taxon>Fungi</taxon>
        <taxon>Dikarya</taxon>
        <taxon>Basidiomycota</taxon>
        <taxon>Agaricomycotina</taxon>
        <taxon>Agaricomycetes</taxon>
        <taxon>Russulales</taxon>
        <taxon>Auriscalpiaceae</taxon>
        <taxon>Auriscalpium</taxon>
    </lineage>
</organism>
<evidence type="ECO:0000313" key="1">
    <source>
        <dbReference type="EMBL" id="KAI0041497.1"/>
    </source>
</evidence>
<reference evidence="1" key="1">
    <citation type="submission" date="2021-02" db="EMBL/GenBank/DDBJ databases">
        <authorList>
            <consortium name="DOE Joint Genome Institute"/>
            <person name="Ahrendt S."/>
            <person name="Looney B.P."/>
            <person name="Miyauchi S."/>
            <person name="Morin E."/>
            <person name="Drula E."/>
            <person name="Courty P.E."/>
            <person name="Chicoki N."/>
            <person name="Fauchery L."/>
            <person name="Kohler A."/>
            <person name="Kuo A."/>
            <person name="Labutti K."/>
            <person name="Pangilinan J."/>
            <person name="Lipzen A."/>
            <person name="Riley R."/>
            <person name="Andreopoulos W."/>
            <person name="He G."/>
            <person name="Johnson J."/>
            <person name="Barry K.W."/>
            <person name="Grigoriev I.V."/>
            <person name="Nagy L."/>
            <person name="Hibbett D."/>
            <person name="Henrissat B."/>
            <person name="Matheny P.B."/>
            <person name="Labbe J."/>
            <person name="Martin F."/>
        </authorList>
    </citation>
    <scope>NUCLEOTIDE SEQUENCE</scope>
    <source>
        <strain evidence="1">FP105234-sp</strain>
    </source>
</reference>
<protein>
    <submittedName>
        <fullName evidence="1">Uncharacterized protein</fullName>
    </submittedName>
</protein>